<keyword evidence="13" id="KW-1185">Reference proteome</keyword>
<dbReference type="GO" id="GO:0003677">
    <property type="term" value="F:DNA binding"/>
    <property type="evidence" value="ECO:0007669"/>
    <property type="project" value="InterPro"/>
</dbReference>
<dbReference type="NCBIfam" id="TIGR01930">
    <property type="entry name" value="AcCoA-C-Actrans"/>
    <property type="match status" value="1"/>
</dbReference>
<accession>A0A8H4W345</accession>
<dbReference type="AlphaFoldDB" id="A0A8H4W345"/>
<reference evidence="12 13" key="1">
    <citation type="submission" date="2020-03" db="EMBL/GenBank/DDBJ databases">
        <title>Draft Genome Sequence of Cudoniella acicularis.</title>
        <authorList>
            <person name="Buettner E."/>
            <person name="Kellner H."/>
        </authorList>
    </citation>
    <scope>NUCLEOTIDE SEQUENCE [LARGE SCALE GENOMIC DNA]</scope>
    <source>
        <strain evidence="12 13">DSM 108380</strain>
    </source>
</reference>
<dbReference type="Pfam" id="PF02803">
    <property type="entry name" value="Thiolase_C"/>
    <property type="match status" value="1"/>
</dbReference>
<dbReference type="GO" id="GO:0006635">
    <property type="term" value="P:fatty acid beta-oxidation"/>
    <property type="evidence" value="ECO:0007669"/>
    <property type="project" value="TreeGrafter"/>
</dbReference>
<dbReference type="OrthoDB" id="5404651at2759"/>
<dbReference type="GO" id="GO:0010124">
    <property type="term" value="P:phenylacetate catabolic process"/>
    <property type="evidence" value="ECO:0007669"/>
    <property type="project" value="TreeGrafter"/>
</dbReference>
<evidence type="ECO:0000256" key="7">
    <source>
        <dbReference type="ARBA" id="ARBA00047605"/>
    </source>
</evidence>
<dbReference type="GO" id="GO:0005777">
    <property type="term" value="C:peroxisome"/>
    <property type="evidence" value="ECO:0007669"/>
    <property type="project" value="TreeGrafter"/>
</dbReference>
<feature type="domain" description="Thiolase N-terminal" evidence="9">
    <location>
        <begin position="36"/>
        <end position="291"/>
    </location>
</feature>
<name>A0A8H4W345_9HELO</name>
<dbReference type="EMBL" id="JAAMPI010000393">
    <property type="protein sequence ID" value="KAF4631962.1"/>
    <property type="molecule type" value="Genomic_DNA"/>
</dbReference>
<evidence type="ECO:0000256" key="5">
    <source>
        <dbReference type="ARBA" id="ARBA00023242"/>
    </source>
</evidence>
<dbReference type="InterPro" id="IPR020617">
    <property type="entry name" value="Thiolase_C"/>
</dbReference>
<dbReference type="Pfam" id="PF00108">
    <property type="entry name" value="Thiolase_N"/>
    <property type="match status" value="1"/>
</dbReference>
<feature type="region of interest" description="Disordered" evidence="8">
    <location>
        <begin position="1"/>
        <end position="26"/>
    </location>
</feature>
<comment type="caution">
    <text evidence="12">The sequence shown here is derived from an EMBL/GenBank/DDBJ whole genome shotgun (WGS) entry which is preliminary data.</text>
</comment>
<dbReference type="GO" id="GO:0003988">
    <property type="term" value="F:acetyl-CoA C-acyltransferase activity"/>
    <property type="evidence" value="ECO:0007669"/>
    <property type="project" value="UniProtKB-EC"/>
</dbReference>
<dbReference type="Proteomes" id="UP000566819">
    <property type="component" value="Unassembled WGS sequence"/>
</dbReference>
<dbReference type="PANTHER" id="PTHR43853:SF12">
    <property type="entry name" value="ACETYL-COA C-ACETYLTRANSFERASE"/>
    <property type="match status" value="1"/>
</dbReference>
<dbReference type="InterPro" id="IPR050215">
    <property type="entry name" value="Thiolase-like_sf_Thiolase"/>
</dbReference>
<gene>
    <name evidence="12" type="ORF">G7Y89_g6167</name>
</gene>
<evidence type="ECO:0000259" key="9">
    <source>
        <dbReference type="Pfam" id="PF00108"/>
    </source>
</evidence>
<evidence type="ECO:0000313" key="13">
    <source>
        <dbReference type="Proteomes" id="UP000566819"/>
    </source>
</evidence>
<evidence type="ECO:0008006" key="14">
    <source>
        <dbReference type="Google" id="ProtNLM"/>
    </source>
</evidence>
<dbReference type="Gene3D" id="3.40.47.10">
    <property type="match status" value="2"/>
</dbReference>
<dbReference type="InterPro" id="IPR002155">
    <property type="entry name" value="Thiolase"/>
</dbReference>
<dbReference type="InterPro" id="IPR020616">
    <property type="entry name" value="Thiolase_N"/>
</dbReference>
<keyword evidence="4" id="KW-0808">Transferase</keyword>
<evidence type="ECO:0000259" key="11">
    <source>
        <dbReference type="Pfam" id="PF04082"/>
    </source>
</evidence>
<evidence type="ECO:0000259" key="10">
    <source>
        <dbReference type="Pfam" id="PF02803"/>
    </source>
</evidence>
<dbReference type="SUPFAM" id="SSF53901">
    <property type="entry name" value="Thiolase-like"/>
    <property type="match status" value="2"/>
</dbReference>
<evidence type="ECO:0000256" key="4">
    <source>
        <dbReference type="ARBA" id="ARBA00022679"/>
    </source>
</evidence>
<comment type="similarity">
    <text evidence="3">Belongs to the thiolase-like superfamily. Thiolase family.</text>
</comment>
<dbReference type="GO" id="GO:0008270">
    <property type="term" value="F:zinc ion binding"/>
    <property type="evidence" value="ECO:0007669"/>
    <property type="project" value="InterPro"/>
</dbReference>
<keyword evidence="6" id="KW-0012">Acyltransferase</keyword>
<feature type="region of interest" description="Disordered" evidence="8">
    <location>
        <begin position="536"/>
        <end position="555"/>
    </location>
</feature>
<comment type="catalytic activity">
    <reaction evidence="7">
        <text>an acyl-CoA + acetyl-CoA = a 3-oxoacyl-CoA + CoA</text>
        <dbReference type="Rhea" id="RHEA:21564"/>
        <dbReference type="ChEBI" id="CHEBI:57287"/>
        <dbReference type="ChEBI" id="CHEBI:57288"/>
        <dbReference type="ChEBI" id="CHEBI:58342"/>
        <dbReference type="ChEBI" id="CHEBI:90726"/>
        <dbReference type="EC" id="2.3.1.16"/>
    </reaction>
</comment>
<comment type="pathway">
    <text evidence="2">Lipid metabolism; fatty acid metabolism.</text>
</comment>
<dbReference type="CDD" id="cd12148">
    <property type="entry name" value="fungal_TF_MHR"/>
    <property type="match status" value="1"/>
</dbReference>
<proteinExistence type="inferred from homology"/>
<dbReference type="CDD" id="cd00751">
    <property type="entry name" value="thiolase"/>
    <property type="match status" value="1"/>
</dbReference>
<dbReference type="InterPro" id="IPR016039">
    <property type="entry name" value="Thiolase-like"/>
</dbReference>
<dbReference type="PANTHER" id="PTHR43853">
    <property type="entry name" value="3-KETOACYL-COA THIOLASE, PEROXISOMAL"/>
    <property type="match status" value="1"/>
</dbReference>
<evidence type="ECO:0000256" key="2">
    <source>
        <dbReference type="ARBA" id="ARBA00004872"/>
    </source>
</evidence>
<sequence>MASVRERLSSVIGHLTPSSPTSEGKVKLLQKNPDDIVITYAARTPLTKARKGGLKDTRIDDLLITLLEILREKSKIDPSLVEDVCLGNVLAESQGYVARASVLAAGFPITTAASVANRFCSSGLLAVQQIANQIIAGSIDVGIAVGAESMSTCPDNGAPTMSSRITEHPIGKQNLLSMGQTSENVAEQFHITREAHDAFAAKSFQKAEIAQKAGWFADEIVPITVKVIDPTTGVVTEKVIDRDDGPRYGTTAASLSKIRTAFPQWPPSATTGGNASQITDGAAAILLMKRSKALELGQPIVGKFCGATVIGLEPRIMGIGPSYAIPKILGKVGLSIQDVDVFEINEAFASMGVYCVEKLGLDPAKVNPRGGAIIAVTSMCVGTVSRPPSPNTADQVVDVKLVGTAHLDFEFISVQVIIKRWLVSRLRELTTTPGSLADPRVVGAATTAARAQFRLAALETLNFPSAPDDHKTPPTTIHNEPTSIYIESYEMLIASDQSSGVLRCTRELPACKRCKDLSTVCDYPPPPDRKLLAAQRWQNAKARAHQNSGTPQGLPAQQRLPIQERSMDGQTPSNGLFIHKKKLSVHSATDTDEEPNRQSEPGNSRIQKAITPIITSLQGISYPSTELAEMLIEIYFSHLMNSTLTFHKKTFLSDFAAKRTPEFVNLSVFALATVFLRESIGPRRPELEHSSIDFNKLPCPTIELCEKGRDWATAANYLTLTQCDIPRLESIQACQNLTLYWFSSGESSRTDIHSSIAWKTAEILRLNMNKNSVKYLNNSERLEVEIERRCFWAAWIGNIVDQGSNSIRGFAWKEVSGLPLPSDEESYAAGIPRSNNSFDDNGNIKTNDSENAPIKLSPFAGLANLFSIWVEIRTFVRVYESAKPDRVPEMVSAFFELDAKLHLALEHLDPTIRYSNVAAFTSPKVNPYLLFWWHGLYRLCACTLHSFLVPLFSNKPTPSQQTMVCS</sequence>
<evidence type="ECO:0000256" key="6">
    <source>
        <dbReference type="ARBA" id="ARBA00023315"/>
    </source>
</evidence>
<evidence type="ECO:0000256" key="3">
    <source>
        <dbReference type="ARBA" id="ARBA00010982"/>
    </source>
</evidence>
<evidence type="ECO:0000256" key="8">
    <source>
        <dbReference type="SAM" id="MobiDB-lite"/>
    </source>
</evidence>
<dbReference type="Pfam" id="PF04082">
    <property type="entry name" value="Fungal_trans"/>
    <property type="match status" value="1"/>
</dbReference>
<dbReference type="InterPro" id="IPR007219">
    <property type="entry name" value="XnlR_reg_dom"/>
</dbReference>
<feature type="domain" description="Thiolase C-terminal" evidence="10">
    <location>
        <begin position="301"/>
        <end position="373"/>
    </location>
</feature>
<comment type="cofactor">
    <cofactor evidence="1">
        <name>K(+)</name>
        <dbReference type="ChEBI" id="CHEBI:29103"/>
    </cofactor>
</comment>
<protein>
    <recommendedName>
        <fullName evidence="14">Transcription factor domain-containing protein</fullName>
    </recommendedName>
</protein>
<organism evidence="12 13">
    <name type="scientific">Cudoniella acicularis</name>
    <dbReference type="NCBI Taxonomy" id="354080"/>
    <lineage>
        <taxon>Eukaryota</taxon>
        <taxon>Fungi</taxon>
        <taxon>Dikarya</taxon>
        <taxon>Ascomycota</taxon>
        <taxon>Pezizomycotina</taxon>
        <taxon>Leotiomycetes</taxon>
        <taxon>Helotiales</taxon>
        <taxon>Tricladiaceae</taxon>
        <taxon>Cudoniella</taxon>
    </lineage>
</organism>
<evidence type="ECO:0000256" key="1">
    <source>
        <dbReference type="ARBA" id="ARBA00001958"/>
    </source>
</evidence>
<feature type="region of interest" description="Disordered" evidence="8">
    <location>
        <begin position="587"/>
        <end position="606"/>
    </location>
</feature>
<evidence type="ECO:0000313" key="12">
    <source>
        <dbReference type="EMBL" id="KAF4631962.1"/>
    </source>
</evidence>
<feature type="domain" description="Xylanolytic transcriptional activator regulatory" evidence="11">
    <location>
        <begin position="632"/>
        <end position="796"/>
    </location>
</feature>
<dbReference type="GO" id="GO:0006351">
    <property type="term" value="P:DNA-templated transcription"/>
    <property type="evidence" value="ECO:0007669"/>
    <property type="project" value="InterPro"/>
</dbReference>
<keyword evidence="5" id="KW-0539">Nucleus</keyword>